<proteinExistence type="inferred from homology"/>
<dbReference type="InterPro" id="IPR050325">
    <property type="entry name" value="Prot/Nucl_acid_deglycase"/>
</dbReference>
<dbReference type="Gene3D" id="3.40.50.880">
    <property type="match status" value="1"/>
</dbReference>
<evidence type="ECO:0000256" key="3">
    <source>
        <dbReference type="ARBA" id="ARBA00038493"/>
    </source>
</evidence>
<dbReference type="GO" id="GO:0019243">
    <property type="term" value="P:methylglyoxal catabolic process to D-lactate via S-lactoyl-glutathione"/>
    <property type="evidence" value="ECO:0007669"/>
    <property type="project" value="TreeGrafter"/>
</dbReference>
<dbReference type="KEGG" id="afs:AFR_20240"/>
<dbReference type="GO" id="GO:0019172">
    <property type="term" value="F:glyoxalase III activity"/>
    <property type="evidence" value="ECO:0007669"/>
    <property type="project" value="TreeGrafter"/>
</dbReference>
<keyword evidence="1" id="KW-0346">Stress response</keyword>
<keyword evidence="6" id="KW-1185">Reference proteome</keyword>
<sequence>MAKILFVMSAADHWTLADGTQHPTGFWAEEFAVPYQALIEAGHTVEVATPGGVAPTVDKGSLNGEEAPVVPEPVRLEDVDLDAYAAVFYPGGHAPMEDLSHDGDSAALVGKALATGKPLALVCHGVAALLPVTPELLAGRRVTGFSNIEESQAGLASKAPFLIEDRLVALGTGYTAAEPFQPHVVVDGTLITGQNPSSSAGVAAELLKSVLE</sequence>
<feature type="domain" description="DJ-1/PfpI" evidence="4">
    <location>
        <begin position="28"/>
        <end position="208"/>
    </location>
</feature>
<dbReference type="Pfam" id="PF01965">
    <property type="entry name" value="DJ-1_PfpI"/>
    <property type="match status" value="1"/>
</dbReference>
<dbReference type="SUPFAM" id="SSF52317">
    <property type="entry name" value="Class I glutamine amidotransferase-like"/>
    <property type="match status" value="1"/>
</dbReference>
<evidence type="ECO:0000259" key="4">
    <source>
        <dbReference type="Pfam" id="PF01965"/>
    </source>
</evidence>
<dbReference type="PATRIC" id="fig|1246995.3.peg.4104"/>
<dbReference type="InterPro" id="IPR029062">
    <property type="entry name" value="Class_I_gatase-like"/>
</dbReference>
<dbReference type="Proteomes" id="UP000017746">
    <property type="component" value="Chromosome"/>
</dbReference>
<dbReference type="PANTHER" id="PTHR48094">
    <property type="entry name" value="PROTEIN/NUCLEIC ACID DEGLYCASE DJ-1-RELATED"/>
    <property type="match status" value="1"/>
</dbReference>
<evidence type="ECO:0000313" key="6">
    <source>
        <dbReference type="Proteomes" id="UP000017746"/>
    </source>
</evidence>
<organism evidence="5 6">
    <name type="scientific">Actinoplanes friuliensis DSM 7358</name>
    <dbReference type="NCBI Taxonomy" id="1246995"/>
    <lineage>
        <taxon>Bacteria</taxon>
        <taxon>Bacillati</taxon>
        <taxon>Actinomycetota</taxon>
        <taxon>Actinomycetes</taxon>
        <taxon>Micromonosporales</taxon>
        <taxon>Micromonosporaceae</taxon>
        <taxon>Actinoplanes</taxon>
    </lineage>
</organism>
<dbReference type="EMBL" id="CP006272">
    <property type="protein sequence ID" value="AGZ42320.1"/>
    <property type="molecule type" value="Genomic_DNA"/>
</dbReference>
<evidence type="ECO:0000313" key="5">
    <source>
        <dbReference type="EMBL" id="AGZ42320.1"/>
    </source>
</evidence>
<accession>U5W2V4</accession>
<dbReference type="GO" id="GO:0005737">
    <property type="term" value="C:cytoplasm"/>
    <property type="evidence" value="ECO:0007669"/>
    <property type="project" value="TreeGrafter"/>
</dbReference>
<name>U5W2V4_9ACTN</name>
<dbReference type="eggNOG" id="COG0693">
    <property type="taxonomic scope" value="Bacteria"/>
</dbReference>
<protein>
    <submittedName>
        <fullName evidence="5">ThiJ/PfpI domain-containing protein</fullName>
    </submittedName>
</protein>
<dbReference type="RefSeq" id="WP_023362692.1">
    <property type="nucleotide sequence ID" value="NC_022657.1"/>
</dbReference>
<evidence type="ECO:0000256" key="1">
    <source>
        <dbReference type="ARBA" id="ARBA00023016"/>
    </source>
</evidence>
<dbReference type="InterPro" id="IPR002818">
    <property type="entry name" value="DJ-1/PfpI"/>
</dbReference>
<dbReference type="STRING" id="1246995.AFR_20240"/>
<reference evidence="5 6" key="1">
    <citation type="journal article" date="2014" name="J. Biotechnol.">
        <title>Complete genome sequence of the actinobacterium Actinoplanes friuliensis HAG 010964, producer of the lipopeptide antibiotic friulimycin.</title>
        <authorList>
            <person name="Ruckert C."/>
            <person name="Szczepanowski R."/>
            <person name="Albersmeier A."/>
            <person name="Goesmann A."/>
            <person name="Fischer N."/>
            <person name="Steinkamper A."/>
            <person name="Puhler A."/>
            <person name="Biener R."/>
            <person name="Schwartz D."/>
            <person name="Kalinowski J."/>
        </authorList>
    </citation>
    <scope>NUCLEOTIDE SEQUENCE [LARGE SCALE GENOMIC DNA]</scope>
    <source>
        <strain evidence="5 6">DSM 7358</strain>
    </source>
</reference>
<dbReference type="CDD" id="cd03141">
    <property type="entry name" value="GATase1_Hsp31_like"/>
    <property type="match status" value="1"/>
</dbReference>
<evidence type="ECO:0000256" key="2">
    <source>
        <dbReference type="ARBA" id="ARBA00023239"/>
    </source>
</evidence>
<dbReference type="PANTHER" id="PTHR48094:SF11">
    <property type="entry name" value="GLUTATHIONE-INDEPENDENT GLYOXALASE HSP31-RELATED"/>
    <property type="match status" value="1"/>
</dbReference>
<comment type="similarity">
    <text evidence="3">Belongs to the peptidase C56 family. HSP31-like subfamily.</text>
</comment>
<dbReference type="AlphaFoldDB" id="U5W2V4"/>
<dbReference type="OrthoDB" id="9792284at2"/>
<gene>
    <name evidence="5" type="ORF">AFR_20240</name>
</gene>
<keyword evidence="2" id="KW-0456">Lyase</keyword>
<dbReference type="HOGENOM" id="CLU_070319_0_2_11"/>